<keyword evidence="5" id="KW-0368">Histidine biosynthesis</keyword>
<feature type="binding site" evidence="5">
    <location>
        <position position="209"/>
    </location>
    <ligand>
        <name>NAD(+)</name>
        <dbReference type="ChEBI" id="CHEBI:57540"/>
    </ligand>
</feature>
<evidence type="ECO:0000256" key="6">
    <source>
        <dbReference type="PIRNR" id="PIRNR000099"/>
    </source>
</evidence>
<comment type="pathway">
    <text evidence="5">Amino-acid biosynthesis; L-histidine biosynthesis; L-histidine from 5-phospho-alpha-D-ribose 1-diphosphate: step 9/9.</text>
</comment>
<feature type="binding site" evidence="5">
    <location>
        <position position="124"/>
    </location>
    <ligand>
        <name>NAD(+)</name>
        <dbReference type="ChEBI" id="CHEBI:57540"/>
    </ligand>
</feature>
<feature type="binding site" evidence="5">
    <location>
        <position position="233"/>
    </location>
    <ligand>
        <name>substrate</name>
    </ligand>
</feature>
<dbReference type="InterPro" id="IPR001692">
    <property type="entry name" value="Histidinol_DH_CS"/>
</dbReference>
<keyword evidence="2 5" id="KW-0479">Metal-binding</keyword>
<feature type="binding site" evidence="5">
    <location>
        <position position="255"/>
    </location>
    <ligand>
        <name>Zn(2+)</name>
        <dbReference type="ChEBI" id="CHEBI:29105"/>
    </ligand>
</feature>
<keyword evidence="5" id="KW-0028">Amino-acid biosynthesis</keyword>
<name>A0ABW8Y036_9FLAO</name>
<dbReference type="Gene3D" id="3.40.50.1980">
    <property type="entry name" value="Nitrogenase molybdenum iron protein domain"/>
    <property type="match status" value="2"/>
</dbReference>
<dbReference type="EC" id="1.1.1.23" evidence="5"/>
<dbReference type="HAMAP" id="MF_01024">
    <property type="entry name" value="HisD"/>
    <property type="match status" value="1"/>
</dbReference>
<dbReference type="EMBL" id="JBELPY010000001">
    <property type="protein sequence ID" value="MFL9832756.1"/>
    <property type="molecule type" value="Genomic_DNA"/>
</dbReference>
<comment type="similarity">
    <text evidence="1 5 6 7">Belongs to the histidinol dehydrogenase family.</text>
</comment>
<dbReference type="SUPFAM" id="SSF53720">
    <property type="entry name" value="ALDH-like"/>
    <property type="match status" value="1"/>
</dbReference>
<evidence type="ECO:0000313" key="9">
    <source>
        <dbReference type="Proteomes" id="UP001629058"/>
    </source>
</evidence>
<accession>A0ABW8Y036</accession>
<dbReference type="InterPro" id="IPR016161">
    <property type="entry name" value="Ald_DH/histidinol_DH"/>
</dbReference>
<feature type="binding site" evidence="5">
    <location>
        <position position="186"/>
    </location>
    <ligand>
        <name>NAD(+)</name>
        <dbReference type="ChEBI" id="CHEBI:57540"/>
    </ligand>
</feature>
<dbReference type="CDD" id="cd06572">
    <property type="entry name" value="Histidinol_dh"/>
    <property type="match status" value="1"/>
</dbReference>
<feature type="binding site" evidence="5">
    <location>
        <position position="415"/>
    </location>
    <ligand>
        <name>Zn(2+)</name>
        <dbReference type="ChEBI" id="CHEBI:29105"/>
    </ligand>
</feature>
<dbReference type="GO" id="GO:0004399">
    <property type="term" value="F:histidinol dehydrogenase activity"/>
    <property type="evidence" value="ECO:0007669"/>
    <property type="project" value="UniProtKB-EC"/>
</dbReference>
<feature type="binding site" evidence="5">
    <location>
        <position position="410"/>
    </location>
    <ligand>
        <name>substrate</name>
    </ligand>
</feature>
<feature type="binding site" evidence="5">
    <location>
        <position position="356"/>
    </location>
    <ligand>
        <name>substrate</name>
    </ligand>
</feature>
<keyword evidence="3 5" id="KW-0862">Zinc</keyword>
<evidence type="ECO:0000256" key="7">
    <source>
        <dbReference type="RuleBase" id="RU004175"/>
    </source>
</evidence>
<comment type="catalytic activity">
    <reaction evidence="5">
        <text>L-histidinol + 2 NAD(+) + H2O = L-histidine + 2 NADH + 3 H(+)</text>
        <dbReference type="Rhea" id="RHEA:20641"/>
        <dbReference type="ChEBI" id="CHEBI:15377"/>
        <dbReference type="ChEBI" id="CHEBI:15378"/>
        <dbReference type="ChEBI" id="CHEBI:57540"/>
        <dbReference type="ChEBI" id="CHEBI:57595"/>
        <dbReference type="ChEBI" id="CHEBI:57699"/>
        <dbReference type="ChEBI" id="CHEBI:57945"/>
        <dbReference type="EC" id="1.1.1.23"/>
    </reaction>
</comment>
<evidence type="ECO:0000256" key="2">
    <source>
        <dbReference type="ARBA" id="ARBA00022723"/>
    </source>
</evidence>
<feature type="binding site" evidence="5">
    <location>
        <position position="356"/>
    </location>
    <ligand>
        <name>Zn(2+)</name>
        <dbReference type="ChEBI" id="CHEBI:29105"/>
    </ligand>
</feature>
<proteinExistence type="inferred from homology"/>
<keyword evidence="5" id="KW-0520">NAD</keyword>
<evidence type="ECO:0000313" key="8">
    <source>
        <dbReference type="EMBL" id="MFL9832756.1"/>
    </source>
</evidence>
<dbReference type="InterPro" id="IPR012131">
    <property type="entry name" value="Hstdl_DH"/>
</dbReference>
<comment type="cofactor">
    <cofactor evidence="5">
        <name>Zn(2+)</name>
        <dbReference type="ChEBI" id="CHEBI:29105"/>
    </cofactor>
    <text evidence="5">Binds 1 zinc ion per subunit.</text>
</comment>
<protein>
    <recommendedName>
        <fullName evidence="5">Histidinol dehydrogenase</fullName>
        <shortName evidence="5">HDH</shortName>
        <ecNumber evidence="5">1.1.1.23</ecNumber>
    </recommendedName>
</protein>
<feature type="active site" description="Proton acceptor" evidence="5">
    <location>
        <position position="322"/>
    </location>
</feature>
<organism evidence="8 9">
    <name type="scientific">Chryseobacterium terrae</name>
    <dbReference type="NCBI Taxonomy" id="3163299"/>
    <lineage>
        <taxon>Bacteria</taxon>
        <taxon>Pseudomonadati</taxon>
        <taxon>Bacteroidota</taxon>
        <taxon>Flavobacteriia</taxon>
        <taxon>Flavobacteriales</taxon>
        <taxon>Weeksellaceae</taxon>
        <taxon>Chryseobacterium group</taxon>
        <taxon>Chryseobacterium</taxon>
    </lineage>
</organism>
<dbReference type="Pfam" id="PF00815">
    <property type="entry name" value="Histidinol_dh"/>
    <property type="match status" value="1"/>
</dbReference>
<dbReference type="PRINTS" id="PR00083">
    <property type="entry name" value="HOLDHDRGNASE"/>
</dbReference>
<keyword evidence="4 5" id="KW-0560">Oxidoreductase</keyword>
<feature type="binding site" evidence="5">
    <location>
        <position position="323"/>
    </location>
    <ligand>
        <name>substrate</name>
    </ligand>
</feature>
<dbReference type="Proteomes" id="UP001629058">
    <property type="component" value="Unassembled WGS sequence"/>
</dbReference>
<evidence type="ECO:0000256" key="5">
    <source>
        <dbReference type="HAMAP-Rule" id="MF_01024"/>
    </source>
</evidence>
<evidence type="ECO:0000256" key="4">
    <source>
        <dbReference type="ARBA" id="ARBA00023002"/>
    </source>
</evidence>
<gene>
    <name evidence="5 8" type="primary">hisD</name>
    <name evidence="8" type="ORF">ABS765_01790</name>
</gene>
<evidence type="ECO:0000256" key="3">
    <source>
        <dbReference type="ARBA" id="ARBA00022833"/>
    </source>
</evidence>
<feature type="binding site" evidence="5">
    <location>
        <position position="258"/>
    </location>
    <ligand>
        <name>Zn(2+)</name>
        <dbReference type="ChEBI" id="CHEBI:29105"/>
    </ligand>
</feature>
<dbReference type="RefSeq" id="WP_408086946.1">
    <property type="nucleotide sequence ID" value="NZ_JBELPY010000001.1"/>
</dbReference>
<feature type="active site" description="Proton acceptor" evidence="5">
    <location>
        <position position="323"/>
    </location>
</feature>
<dbReference type="PROSITE" id="PS00611">
    <property type="entry name" value="HISOL_DEHYDROGENASE"/>
    <property type="match status" value="1"/>
</dbReference>
<evidence type="ECO:0000256" key="1">
    <source>
        <dbReference type="ARBA" id="ARBA00010178"/>
    </source>
</evidence>
<reference evidence="8 9" key="1">
    <citation type="submission" date="2024-06" db="EMBL/GenBank/DDBJ databases">
        <authorList>
            <person name="Kaempfer P."/>
            <person name="Viver T."/>
        </authorList>
    </citation>
    <scope>NUCLEOTIDE SEQUENCE [LARGE SCALE GENOMIC DNA]</scope>
    <source>
        <strain evidence="8 9">ST-37</strain>
    </source>
</reference>
<dbReference type="NCBIfam" id="TIGR00069">
    <property type="entry name" value="hisD"/>
    <property type="match status" value="1"/>
</dbReference>
<sequence>MNKYIKPERKIWSELVKRPVLQREKLTELIIDIFNEVQKNGDKALIEFNKKFDKTELKNINISDEEMQNAEKQISNELKKAILDAKENITKFHASQIPEIQKIETTKGVVCWRENRAIERIGIYIPGGTAPLFSTVLMLAVPAQLAGCKEIILCTPPDKNGNINAAILYTAKLCGVTKIFKTGGAQAVAAMTLGTESIPNVYKIFGPGNQYVVAAKEFAQKYNVAIDMPAGPSEVLVIADEQAIPEFCAADLLSQAEHGSDSQVVFISTDEKVFSQTIEETEKQLKKLPRNEMAKKSLENSHFILLRTIDEALEFSNLYAPEHLILAIKDYEKYIPKIQNAGSVFLGNYSCESAGDYASGTNHTLPTNGFAKNYSGVSLDSFVKKITFQNISEQGIKNLGKTIEIMAEAESLSAHKNAVSVRLNNIK</sequence>
<feature type="binding site" evidence="5">
    <location>
        <position position="258"/>
    </location>
    <ligand>
        <name>substrate</name>
    </ligand>
</feature>
<feature type="binding site" evidence="5">
    <location>
        <position position="255"/>
    </location>
    <ligand>
        <name>substrate</name>
    </ligand>
</feature>
<dbReference type="PANTHER" id="PTHR21256">
    <property type="entry name" value="HISTIDINOL DEHYDROGENASE HDH"/>
    <property type="match status" value="1"/>
</dbReference>
<comment type="caution">
    <text evidence="8">The sequence shown here is derived from an EMBL/GenBank/DDBJ whole genome shotgun (WGS) entry which is preliminary data.</text>
</comment>
<dbReference type="PIRSF" id="PIRSF000099">
    <property type="entry name" value="Histidinol_dh"/>
    <property type="match status" value="1"/>
</dbReference>
<dbReference type="PANTHER" id="PTHR21256:SF2">
    <property type="entry name" value="HISTIDINE BIOSYNTHESIS TRIFUNCTIONAL PROTEIN"/>
    <property type="match status" value="1"/>
</dbReference>
<comment type="function">
    <text evidence="5">Catalyzes the sequential NAD-dependent oxidations of L-histidinol to L-histidinaldehyde and then to L-histidine.</text>
</comment>
<feature type="binding site" evidence="5">
    <location>
        <position position="415"/>
    </location>
    <ligand>
        <name>substrate</name>
    </ligand>
</feature>
<dbReference type="Gene3D" id="1.20.5.1300">
    <property type="match status" value="1"/>
</dbReference>
<dbReference type="InterPro" id="IPR022695">
    <property type="entry name" value="Histidinol_DH_monofunct"/>
</dbReference>
<keyword evidence="9" id="KW-1185">Reference proteome</keyword>